<organism evidence="6 7">
    <name type="scientific">Photobacterium swingsii</name>
    <dbReference type="NCBI Taxonomy" id="680026"/>
    <lineage>
        <taxon>Bacteria</taxon>
        <taxon>Pseudomonadati</taxon>
        <taxon>Pseudomonadota</taxon>
        <taxon>Gammaproteobacteria</taxon>
        <taxon>Vibrionales</taxon>
        <taxon>Vibrionaceae</taxon>
        <taxon>Photobacterium</taxon>
    </lineage>
</organism>
<dbReference type="EMBL" id="PYLZ01000011">
    <property type="protein sequence ID" value="PSW22781.1"/>
    <property type="molecule type" value="Genomic_DNA"/>
</dbReference>
<protein>
    <submittedName>
        <fullName evidence="6">Ubiquinol-cytochrome C reductase</fullName>
    </submittedName>
</protein>
<evidence type="ECO:0000313" key="7">
    <source>
        <dbReference type="Proteomes" id="UP000240481"/>
    </source>
</evidence>
<dbReference type="PANTHER" id="PTHR43851:SF3">
    <property type="entry name" value="COENZYME Q8"/>
    <property type="match status" value="1"/>
</dbReference>
<feature type="domain" description="ABC1 atypical kinase-like" evidence="5">
    <location>
        <begin position="98"/>
        <end position="337"/>
    </location>
</feature>
<dbReference type="Pfam" id="PF03109">
    <property type="entry name" value="ABC1"/>
    <property type="match status" value="1"/>
</dbReference>
<dbReference type="CDD" id="cd13970">
    <property type="entry name" value="ABC1_ADCK3"/>
    <property type="match status" value="1"/>
</dbReference>
<comment type="caution">
    <text evidence="6">The sequence shown here is derived from an EMBL/GenBank/DDBJ whole genome shotgun (WGS) entry which is preliminary data.</text>
</comment>
<gene>
    <name evidence="6" type="ORF">C9I94_18535</name>
</gene>
<dbReference type="SUPFAM" id="SSF56112">
    <property type="entry name" value="Protein kinase-like (PK-like)"/>
    <property type="match status" value="1"/>
</dbReference>
<dbReference type="PANTHER" id="PTHR43851">
    <property type="match status" value="1"/>
</dbReference>
<dbReference type="STRING" id="680026.AB733_23460"/>
<evidence type="ECO:0000256" key="4">
    <source>
        <dbReference type="ARBA" id="ARBA00022840"/>
    </source>
</evidence>
<name>A0A0J8V584_9GAMM</name>
<keyword evidence="2" id="KW-0808">Transferase</keyword>
<keyword evidence="4" id="KW-0067">ATP-binding</keyword>
<keyword evidence="3" id="KW-0547">Nucleotide-binding</keyword>
<dbReference type="GO" id="GO:0016740">
    <property type="term" value="F:transferase activity"/>
    <property type="evidence" value="ECO:0007669"/>
    <property type="project" value="UniProtKB-KW"/>
</dbReference>
<dbReference type="GO" id="GO:0006744">
    <property type="term" value="P:ubiquinone biosynthetic process"/>
    <property type="evidence" value="ECO:0007669"/>
    <property type="project" value="TreeGrafter"/>
</dbReference>
<accession>A0A0J8V584</accession>
<dbReference type="GO" id="GO:0005524">
    <property type="term" value="F:ATP binding"/>
    <property type="evidence" value="ECO:0007669"/>
    <property type="project" value="UniProtKB-KW"/>
</dbReference>
<evidence type="ECO:0000313" key="6">
    <source>
        <dbReference type="EMBL" id="PSW22781.1"/>
    </source>
</evidence>
<reference evidence="6 7" key="1">
    <citation type="submission" date="2018-01" db="EMBL/GenBank/DDBJ databases">
        <title>Whole genome sequencing of Histamine producing bacteria.</title>
        <authorList>
            <person name="Butler K."/>
        </authorList>
    </citation>
    <scope>NUCLEOTIDE SEQUENCE [LARGE SCALE GENOMIC DNA]</scope>
    <source>
        <strain evidence="6 7">DSM 24669</strain>
    </source>
</reference>
<evidence type="ECO:0000256" key="3">
    <source>
        <dbReference type="ARBA" id="ARBA00022741"/>
    </source>
</evidence>
<evidence type="ECO:0000256" key="1">
    <source>
        <dbReference type="ARBA" id="ARBA00009670"/>
    </source>
</evidence>
<comment type="similarity">
    <text evidence="1">Belongs to the protein kinase superfamily. ADCK protein kinase family.</text>
</comment>
<dbReference type="AlphaFoldDB" id="A0A0J8V584"/>
<dbReference type="InterPro" id="IPR051409">
    <property type="entry name" value="Atypical_kinase_ADCK"/>
</dbReference>
<dbReference type="RefSeq" id="WP_048900976.1">
    <property type="nucleotide sequence ID" value="NZ_AP024853.1"/>
</dbReference>
<dbReference type="InterPro" id="IPR004147">
    <property type="entry name" value="ABC1_dom"/>
</dbReference>
<proteinExistence type="inferred from homology"/>
<keyword evidence="7" id="KW-1185">Reference proteome</keyword>
<sequence>MKNTDKSYAKVPRSRLSRMSKLGSLASRVAGGMVAEGVRQIAKGQKPKASDLLLTPANAKRVADQLAQLRGAAMKVGQLLSMDAGDLLPPELTDLLARLRSDAKPMPISQLNHVLESEWQPEWQNAFEQFTFYPIAAASIGQVHSAHTKDGRYLALKIQYPGVRESIESDVDNVATLLRVSGLIPKEVDYQGLLEEAKKQLHDEADYLLEAKLLRQYASLLADDSNFLIPDVFDDLTTPNILAMSFVEGEAIENLVHAPQAVRDRVIELAFTLLFREIFEFRLVQTDPNFANFQYNRDTKQLVLLDFGATRTYPAYISEGYLQLMNGAVENDRQRMDAALASIGFFSQPIRDEQRQAVINLCEQACEPLMHQGCYDFGDTDLAKRIKEEGTSLSMDKGYWHTPPADAIFFHRKLGGLYLLAAKLNAKVDVSVLFAPYRQAKKTKLS</sequence>
<dbReference type="InterPro" id="IPR011009">
    <property type="entry name" value="Kinase-like_dom_sf"/>
</dbReference>
<evidence type="ECO:0000256" key="2">
    <source>
        <dbReference type="ARBA" id="ARBA00022679"/>
    </source>
</evidence>
<evidence type="ECO:0000259" key="5">
    <source>
        <dbReference type="Pfam" id="PF03109"/>
    </source>
</evidence>
<dbReference type="InterPro" id="IPR034646">
    <property type="entry name" value="ADCK3_dom"/>
</dbReference>
<dbReference type="OrthoDB" id="9795390at2"/>
<dbReference type="Proteomes" id="UP000240481">
    <property type="component" value="Unassembled WGS sequence"/>
</dbReference>